<name>A0A7W6J7H8_9HYPH</name>
<sequence length="80" mass="9100">MAIDWEARIKRNMEAARKLDPNFWRHPLAEATVALLEAGQPVTVSSLISRLEAFGDGPEELMRREISEAAIERLRKIVVE</sequence>
<organism evidence="1 2">
    <name type="scientific">Gellertiella hungarica</name>
    <dbReference type="NCBI Taxonomy" id="1572859"/>
    <lineage>
        <taxon>Bacteria</taxon>
        <taxon>Pseudomonadati</taxon>
        <taxon>Pseudomonadota</taxon>
        <taxon>Alphaproteobacteria</taxon>
        <taxon>Hyphomicrobiales</taxon>
        <taxon>Rhizobiaceae</taxon>
        <taxon>Gellertiella</taxon>
    </lineage>
</organism>
<proteinExistence type="predicted"/>
<evidence type="ECO:0000313" key="1">
    <source>
        <dbReference type="EMBL" id="MBB4066241.1"/>
    </source>
</evidence>
<comment type="caution">
    <text evidence="1">The sequence shown here is derived from an EMBL/GenBank/DDBJ whole genome shotgun (WGS) entry which is preliminary data.</text>
</comment>
<accession>A0A7W6J7H8</accession>
<protein>
    <submittedName>
        <fullName evidence="1">Uncharacterized protein</fullName>
    </submittedName>
</protein>
<keyword evidence="2" id="KW-1185">Reference proteome</keyword>
<dbReference type="AlphaFoldDB" id="A0A7W6J7H8"/>
<dbReference type="Proteomes" id="UP000528286">
    <property type="component" value="Unassembled WGS sequence"/>
</dbReference>
<dbReference type="EMBL" id="JACIEZ010000008">
    <property type="protein sequence ID" value="MBB4066241.1"/>
    <property type="molecule type" value="Genomic_DNA"/>
</dbReference>
<reference evidence="1 2" key="1">
    <citation type="submission" date="2020-08" db="EMBL/GenBank/DDBJ databases">
        <title>Genomic Encyclopedia of Type Strains, Phase IV (KMG-IV): sequencing the most valuable type-strain genomes for metagenomic binning, comparative biology and taxonomic classification.</title>
        <authorList>
            <person name="Goeker M."/>
        </authorList>
    </citation>
    <scope>NUCLEOTIDE SEQUENCE [LARGE SCALE GENOMIC DNA]</scope>
    <source>
        <strain evidence="1 2">DSM 29853</strain>
    </source>
</reference>
<evidence type="ECO:0000313" key="2">
    <source>
        <dbReference type="Proteomes" id="UP000528286"/>
    </source>
</evidence>
<gene>
    <name evidence="1" type="ORF">GGR23_003456</name>
</gene>